<name>A0A3E0GY80_9PSEU</name>
<evidence type="ECO:0008006" key="3">
    <source>
        <dbReference type="Google" id="ProtNLM"/>
    </source>
</evidence>
<proteinExistence type="predicted"/>
<dbReference type="AlphaFoldDB" id="A0A3E0GY80"/>
<keyword evidence="2" id="KW-1185">Reference proteome</keyword>
<protein>
    <recommendedName>
        <fullName evidence="3">DUF4267 domain-containing protein</fullName>
    </recommendedName>
</protein>
<sequence length="130" mass="12745">MAFLPRLLGALTAAYGVGLIARPQLLAEPCGLVDADGRLSDGVAVLSRALGARDAVSGLAMAVAPAGPALRLAIAVRVGCDLADAVGLGLTLPSRRARQKAATVAGLWGALCAASALTVRATGSGGGSRT</sequence>
<reference evidence="1 2" key="1">
    <citation type="submission" date="2018-08" db="EMBL/GenBank/DDBJ databases">
        <title>Genomic Encyclopedia of Archaeal and Bacterial Type Strains, Phase II (KMG-II): from individual species to whole genera.</title>
        <authorList>
            <person name="Goeker M."/>
        </authorList>
    </citation>
    <scope>NUCLEOTIDE SEQUENCE [LARGE SCALE GENOMIC DNA]</scope>
    <source>
        <strain evidence="1 2">DSM 45791</strain>
    </source>
</reference>
<organism evidence="1 2">
    <name type="scientific">Kutzneria buriramensis</name>
    <dbReference type="NCBI Taxonomy" id="1045776"/>
    <lineage>
        <taxon>Bacteria</taxon>
        <taxon>Bacillati</taxon>
        <taxon>Actinomycetota</taxon>
        <taxon>Actinomycetes</taxon>
        <taxon>Pseudonocardiales</taxon>
        <taxon>Pseudonocardiaceae</taxon>
        <taxon>Kutzneria</taxon>
    </lineage>
</organism>
<gene>
    <name evidence="1" type="ORF">BCF44_119174</name>
</gene>
<comment type="caution">
    <text evidence="1">The sequence shown here is derived from an EMBL/GenBank/DDBJ whole genome shotgun (WGS) entry which is preliminary data.</text>
</comment>
<evidence type="ECO:0000313" key="2">
    <source>
        <dbReference type="Proteomes" id="UP000256269"/>
    </source>
</evidence>
<dbReference type="OrthoDB" id="3436761at2"/>
<dbReference type="Proteomes" id="UP000256269">
    <property type="component" value="Unassembled WGS sequence"/>
</dbReference>
<accession>A0A3E0GY80</accession>
<dbReference type="RefSeq" id="WP_116180286.1">
    <property type="nucleotide sequence ID" value="NZ_CP144375.1"/>
</dbReference>
<evidence type="ECO:0000313" key="1">
    <source>
        <dbReference type="EMBL" id="REH34898.1"/>
    </source>
</evidence>
<dbReference type="EMBL" id="QUNO01000019">
    <property type="protein sequence ID" value="REH34898.1"/>
    <property type="molecule type" value="Genomic_DNA"/>
</dbReference>